<evidence type="ECO:0000256" key="1">
    <source>
        <dbReference type="ARBA" id="ARBA00012528"/>
    </source>
</evidence>
<evidence type="ECO:0000313" key="8">
    <source>
        <dbReference type="Proteomes" id="UP000032303"/>
    </source>
</evidence>
<dbReference type="GO" id="GO:0007165">
    <property type="term" value="P:signal transduction"/>
    <property type="evidence" value="ECO:0007669"/>
    <property type="project" value="InterPro"/>
</dbReference>
<keyword evidence="4" id="KW-0472">Membrane</keyword>
<dbReference type="AlphaFoldDB" id="A0A0C5WML9"/>
<dbReference type="PATRIC" id="fig|658445.3.peg.3629"/>
<dbReference type="SUPFAM" id="SSF158472">
    <property type="entry name" value="HAMP domain-like"/>
    <property type="match status" value="1"/>
</dbReference>
<dbReference type="InterPro" id="IPR050469">
    <property type="entry name" value="Diguanylate_Cyclase"/>
</dbReference>
<proteinExistence type="predicted"/>
<dbReference type="Gene3D" id="3.30.450.20">
    <property type="entry name" value="PAS domain"/>
    <property type="match status" value="2"/>
</dbReference>
<evidence type="ECO:0000313" key="7">
    <source>
        <dbReference type="EMBL" id="AJR08378.1"/>
    </source>
</evidence>
<dbReference type="InterPro" id="IPR043128">
    <property type="entry name" value="Rev_trsase/Diguanyl_cyclase"/>
</dbReference>
<evidence type="ECO:0000256" key="3">
    <source>
        <dbReference type="SAM" id="Coils"/>
    </source>
</evidence>
<reference evidence="7 8" key="1">
    <citation type="submission" date="2013-05" db="EMBL/GenBank/DDBJ databases">
        <title>Complete genome sequence of the lipase-producing bacterium Photobacterium gaetbulicola Gung47.</title>
        <authorList>
            <person name="Kim Y.-O."/>
        </authorList>
    </citation>
    <scope>NUCLEOTIDE SEQUENCE [LARGE SCALE GENOMIC DNA]</scope>
    <source>
        <strain evidence="7 8">Gung47</strain>
    </source>
</reference>
<dbReference type="CDD" id="cd12913">
    <property type="entry name" value="PDC1_MCP_like"/>
    <property type="match status" value="1"/>
</dbReference>
<keyword evidence="3" id="KW-0175">Coiled coil</keyword>
<dbReference type="InterPro" id="IPR029787">
    <property type="entry name" value="Nucleotide_cyclase"/>
</dbReference>
<dbReference type="KEGG" id="pgb:H744_2c1712"/>
<protein>
    <recommendedName>
        <fullName evidence="1">diguanylate cyclase</fullName>
        <ecNumber evidence="1">2.7.7.65</ecNumber>
    </recommendedName>
</protein>
<dbReference type="OrthoDB" id="8572793at2"/>
<gene>
    <name evidence="7" type="ORF">H744_2c1712</name>
</gene>
<dbReference type="SMART" id="SM00267">
    <property type="entry name" value="GGDEF"/>
    <property type="match status" value="1"/>
</dbReference>
<dbReference type="PANTHER" id="PTHR45138:SF9">
    <property type="entry name" value="DIGUANYLATE CYCLASE DGCM-RELATED"/>
    <property type="match status" value="1"/>
</dbReference>
<feature type="domain" description="GGDEF" evidence="6">
    <location>
        <begin position="474"/>
        <end position="604"/>
    </location>
</feature>
<dbReference type="InterPro" id="IPR003660">
    <property type="entry name" value="HAMP_dom"/>
</dbReference>
<dbReference type="Proteomes" id="UP000032303">
    <property type="component" value="Chromosome 2"/>
</dbReference>
<dbReference type="GO" id="GO:0052621">
    <property type="term" value="F:diguanylate cyclase activity"/>
    <property type="evidence" value="ECO:0007669"/>
    <property type="project" value="UniProtKB-EC"/>
</dbReference>
<dbReference type="GO" id="GO:0016020">
    <property type="term" value="C:membrane"/>
    <property type="evidence" value="ECO:0007669"/>
    <property type="project" value="InterPro"/>
</dbReference>
<sequence length="610" mass="68587">MLRHLRKNLNLQIQVLMALLVVLTALPIGLLWHNSTERVVHLTIEHIYKHASQGVISHLREFFTDAHQVYQHQDRIQKALNSKVQNRETLLNHLLTVLNHHNEIDYFYFANVDGGLLSMGHQENNQYFLIETDSNQAGNLNRFSSDHDGHKGQLLETTTNFDALEKAWFQNAIDSNEPVWSNIYASAFDPTLLGITLSQAQRDDSGKLLGVWGLDLTLNTVVHELNKSKLSQHGDVVLYDKNQAILASTSPAHTPSNGELPAINQSTAPILDSLIKADSNKGNSLLLVDHNGEQWAGFISDYNIGQDHLVKIAFYSPLTDFAPELGASQRAAILLTAVLVLVAILLGKKAAWQLHQPIQALTQAAEQISKGRWGSQITITRDDELGTLAKSFNKMQRNLELTIHELDSQQQETKRLNALLERQNQELEARVKERTQALSTANTKLQQMAYFDGLTGIANRRYFWQQLDEKCREQDGWLLIMDIDNFKLINDAYGHIEGDNILKHFTATCQAVLPANCLFGRIGGEEFAVWMADVPRLEIEKITHQLLSQLERHPYTNGITSVVVSTSIGVSRCTSLPQKSYAVADRLLYQAKQEGKNRAVIEPTADDHEV</sequence>
<dbReference type="PROSITE" id="PS50887">
    <property type="entry name" value="GGDEF"/>
    <property type="match status" value="1"/>
</dbReference>
<evidence type="ECO:0000259" key="5">
    <source>
        <dbReference type="PROSITE" id="PS50885"/>
    </source>
</evidence>
<dbReference type="SMART" id="SM00304">
    <property type="entry name" value="HAMP"/>
    <property type="match status" value="1"/>
</dbReference>
<dbReference type="HOGENOM" id="CLU_440645_0_0_6"/>
<keyword evidence="8" id="KW-1185">Reference proteome</keyword>
<dbReference type="Pfam" id="PF22673">
    <property type="entry name" value="MCP-like_PDC_1"/>
    <property type="match status" value="1"/>
</dbReference>
<accession>A0A0C5WML9</accession>
<dbReference type="CDD" id="cd01949">
    <property type="entry name" value="GGDEF"/>
    <property type="match status" value="1"/>
</dbReference>
<dbReference type="STRING" id="658445.H744_2c1712"/>
<feature type="coiled-coil region" evidence="3">
    <location>
        <begin position="392"/>
        <end position="444"/>
    </location>
</feature>
<evidence type="ECO:0000256" key="4">
    <source>
        <dbReference type="SAM" id="Phobius"/>
    </source>
</evidence>
<organism evidence="7 8">
    <name type="scientific">Photobacterium gaetbulicola Gung47</name>
    <dbReference type="NCBI Taxonomy" id="658445"/>
    <lineage>
        <taxon>Bacteria</taxon>
        <taxon>Pseudomonadati</taxon>
        <taxon>Pseudomonadota</taxon>
        <taxon>Gammaproteobacteria</taxon>
        <taxon>Vibrionales</taxon>
        <taxon>Vibrionaceae</taxon>
        <taxon>Photobacterium</taxon>
    </lineage>
</organism>
<evidence type="ECO:0000256" key="2">
    <source>
        <dbReference type="ARBA" id="ARBA00034247"/>
    </source>
</evidence>
<dbReference type="NCBIfam" id="TIGR00254">
    <property type="entry name" value="GGDEF"/>
    <property type="match status" value="1"/>
</dbReference>
<evidence type="ECO:0000259" key="6">
    <source>
        <dbReference type="PROSITE" id="PS50887"/>
    </source>
</evidence>
<dbReference type="Gene3D" id="3.30.70.270">
    <property type="match status" value="1"/>
</dbReference>
<dbReference type="PANTHER" id="PTHR45138">
    <property type="entry name" value="REGULATORY COMPONENTS OF SENSORY TRANSDUCTION SYSTEM"/>
    <property type="match status" value="1"/>
</dbReference>
<dbReference type="PROSITE" id="PS50885">
    <property type="entry name" value="HAMP"/>
    <property type="match status" value="1"/>
</dbReference>
<name>A0A0C5WML9_9GAMM</name>
<dbReference type="EMBL" id="CP005974">
    <property type="protein sequence ID" value="AJR08378.1"/>
    <property type="molecule type" value="Genomic_DNA"/>
</dbReference>
<feature type="domain" description="HAMP" evidence="5">
    <location>
        <begin position="352"/>
        <end position="404"/>
    </location>
</feature>
<keyword evidence="4" id="KW-1133">Transmembrane helix</keyword>
<dbReference type="CDD" id="cd06225">
    <property type="entry name" value="HAMP"/>
    <property type="match status" value="1"/>
</dbReference>
<dbReference type="SUPFAM" id="SSF55073">
    <property type="entry name" value="Nucleotide cyclase"/>
    <property type="match status" value="1"/>
</dbReference>
<dbReference type="Gene3D" id="6.10.340.10">
    <property type="match status" value="1"/>
</dbReference>
<dbReference type="Pfam" id="PF00990">
    <property type="entry name" value="GGDEF"/>
    <property type="match status" value="1"/>
</dbReference>
<feature type="transmembrane region" description="Helical" evidence="4">
    <location>
        <begin position="12"/>
        <end position="32"/>
    </location>
</feature>
<dbReference type="InterPro" id="IPR000160">
    <property type="entry name" value="GGDEF_dom"/>
</dbReference>
<dbReference type="Pfam" id="PF00672">
    <property type="entry name" value="HAMP"/>
    <property type="match status" value="1"/>
</dbReference>
<comment type="catalytic activity">
    <reaction evidence="2">
        <text>2 GTP = 3',3'-c-di-GMP + 2 diphosphate</text>
        <dbReference type="Rhea" id="RHEA:24898"/>
        <dbReference type="ChEBI" id="CHEBI:33019"/>
        <dbReference type="ChEBI" id="CHEBI:37565"/>
        <dbReference type="ChEBI" id="CHEBI:58805"/>
        <dbReference type="EC" id="2.7.7.65"/>
    </reaction>
</comment>
<dbReference type="EC" id="2.7.7.65" evidence="1"/>
<keyword evidence="4" id="KW-0812">Transmembrane</keyword>